<dbReference type="InterPro" id="IPR036291">
    <property type="entry name" value="NAD(P)-bd_dom_sf"/>
</dbReference>
<dbReference type="Gene3D" id="3.90.180.10">
    <property type="entry name" value="Medium-chain alcohol dehydrogenases, catalytic domain"/>
    <property type="match status" value="1"/>
</dbReference>
<organism evidence="2 3">
    <name type="scientific">Agromyces neolithicus</name>
    <dbReference type="NCBI Taxonomy" id="269420"/>
    <lineage>
        <taxon>Bacteria</taxon>
        <taxon>Bacillati</taxon>
        <taxon>Actinomycetota</taxon>
        <taxon>Actinomycetes</taxon>
        <taxon>Micrococcales</taxon>
        <taxon>Microbacteriaceae</taxon>
        <taxon>Agromyces</taxon>
    </lineage>
</organism>
<protein>
    <submittedName>
        <fullName evidence="2">NAD(P)-dependent alcohol dehydrogenase</fullName>
    </submittedName>
</protein>
<sequence>MVERYGGPEVVRMGEVDEPVATEPDLVVRVEAATVGATDSTNRLGRPAFARLDFGLTRPKHPVLGYDFAGVVERVGSAVRRFAPGDRVYGTLAPAPGSHAERVRIAEDGLVARIPDGLDAASAVSLLDGFFTAMPFLRDGGRVGPGQTVLVNGASGTVGSSAVQFAKHLGATVVGVCGTGHLDLVRALGADEVIDYTRDDFTEARDRYDVIFDAVGKRSFRECRPALTPDGIYLTTVPALSVLLRARHARSSSTGRRAGIMFTGLHGIAEKSADLALIGELAASGAIVPVIDRVVPFDEIVEAHRRVDGGHKAGNVVVAMAPVLREARATPGAAS</sequence>
<dbReference type="PANTHER" id="PTHR11695">
    <property type="entry name" value="ALCOHOL DEHYDROGENASE RELATED"/>
    <property type="match status" value="1"/>
</dbReference>
<dbReference type="PANTHER" id="PTHR11695:SF294">
    <property type="entry name" value="RETICULON-4-INTERACTING PROTEIN 1, MITOCHONDRIAL"/>
    <property type="match status" value="1"/>
</dbReference>
<dbReference type="Pfam" id="PF13602">
    <property type="entry name" value="ADH_zinc_N_2"/>
    <property type="match status" value="1"/>
</dbReference>
<comment type="caution">
    <text evidence="2">The sequence shown here is derived from an EMBL/GenBank/DDBJ whole genome shotgun (WGS) entry which is preliminary data.</text>
</comment>
<name>A0ABN2MDJ3_9MICO</name>
<dbReference type="CDD" id="cd08267">
    <property type="entry name" value="MDR1"/>
    <property type="match status" value="1"/>
</dbReference>
<accession>A0ABN2MDJ3</accession>
<evidence type="ECO:0000313" key="2">
    <source>
        <dbReference type="EMBL" id="GAA1820780.1"/>
    </source>
</evidence>
<dbReference type="Pfam" id="PF08240">
    <property type="entry name" value="ADH_N"/>
    <property type="match status" value="1"/>
</dbReference>
<dbReference type="EMBL" id="BAAANJ010000021">
    <property type="protein sequence ID" value="GAA1820780.1"/>
    <property type="molecule type" value="Genomic_DNA"/>
</dbReference>
<evidence type="ECO:0000313" key="3">
    <source>
        <dbReference type="Proteomes" id="UP001500002"/>
    </source>
</evidence>
<feature type="domain" description="Enoyl reductase (ER)" evidence="1">
    <location>
        <begin position="6"/>
        <end position="318"/>
    </location>
</feature>
<dbReference type="InterPro" id="IPR013154">
    <property type="entry name" value="ADH-like_N"/>
</dbReference>
<dbReference type="Gene3D" id="3.40.50.720">
    <property type="entry name" value="NAD(P)-binding Rossmann-like Domain"/>
    <property type="match status" value="1"/>
</dbReference>
<keyword evidence="3" id="KW-1185">Reference proteome</keyword>
<dbReference type="InterPro" id="IPR050700">
    <property type="entry name" value="YIM1/Zinc_Alcohol_DH_Fams"/>
</dbReference>
<proteinExistence type="predicted"/>
<evidence type="ECO:0000259" key="1">
    <source>
        <dbReference type="SMART" id="SM00829"/>
    </source>
</evidence>
<dbReference type="SUPFAM" id="SSF51735">
    <property type="entry name" value="NAD(P)-binding Rossmann-fold domains"/>
    <property type="match status" value="1"/>
</dbReference>
<gene>
    <name evidence="2" type="ORF">GCM10009749_34400</name>
</gene>
<dbReference type="InterPro" id="IPR011032">
    <property type="entry name" value="GroES-like_sf"/>
</dbReference>
<dbReference type="SMART" id="SM00829">
    <property type="entry name" value="PKS_ER"/>
    <property type="match status" value="1"/>
</dbReference>
<dbReference type="Proteomes" id="UP001500002">
    <property type="component" value="Unassembled WGS sequence"/>
</dbReference>
<dbReference type="SUPFAM" id="SSF50129">
    <property type="entry name" value="GroES-like"/>
    <property type="match status" value="1"/>
</dbReference>
<reference evidence="2 3" key="1">
    <citation type="journal article" date="2019" name="Int. J. Syst. Evol. Microbiol.">
        <title>The Global Catalogue of Microorganisms (GCM) 10K type strain sequencing project: providing services to taxonomists for standard genome sequencing and annotation.</title>
        <authorList>
            <consortium name="The Broad Institute Genomics Platform"/>
            <consortium name="The Broad Institute Genome Sequencing Center for Infectious Disease"/>
            <person name="Wu L."/>
            <person name="Ma J."/>
        </authorList>
    </citation>
    <scope>NUCLEOTIDE SEQUENCE [LARGE SCALE GENOMIC DNA]</scope>
    <source>
        <strain evidence="2 3">JCM 14322</strain>
    </source>
</reference>
<dbReference type="InterPro" id="IPR020843">
    <property type="entry name" value="ER"/>
</dbReference>